<dbReference type="Proteomes" id="UP000198324">
    <property type="component" value="Unassembled WGS sequence"/>
</dbReference>
<organism evidence="2 3">
    <name type="scientific">Humidesulfovibrio mexicanus</name>
    <dbReference type="NCBI Taxonomy" id="147047"/>
    <lineage>
        <taxon>Bacteria</taxon>
        <taxon>Pseudomonadati</taxon>
        <taxon>Thermodesulfobacteriota</taxon>
        <taxon>Desulfovibrionia</taxon>
        <taxon>Desulfovibrionales</taxon>
        <taxon>Desulfovibrionaceae</taxon>
        <taxon>Humidesulfovibrio</taxon>
    </lineage>
</organism>
<dbReference type="AlphaFoldDB" id="A0A238XYE3"/>
<evidence type="ECO:0000313" key="3">
    <source>
        <dbReference type="Proteomes" id="UP000198324"/>
    </source>
</evidence>
<reference evidence="2 3" key="1">
    <citation type="submission" date="2017-06" db="EMBL/GenBank/DDBJ databases">
        <authorList>
            <person name="Kim H.J."/>
            <person name="Triplett B.A."/>
        </authorList>
    </citation>
    <scope>NUCLEOTIDE SEQUENCE [LARGE SCALE GENOMIC DNA]</scope>
    <source>
        <strain evidence="2 3">DSM 13116</strain>
    </source>
</reference>
<gene>
    <name evidence="2" type="ORF">SAMN04488503_0542</name>
</gene>
<dbReference type="EMBL" id="FZOC01000001">
    <property type="protein sequence ID" value="SNR64076.1"/>
    <property type="molecule type" value="Genomic_DNA"/>
</dbReference>
<accession>A0A238XYE3</accession>
<proteinExistence type="predicted"/>
<sequence length="344" mass="37496">MSEKLKPWRDELLRRLDEVCSRDGRVPRHVAENLVAGSAWWESHPAGPVRAPKHADRLDGGERNWSVEFGANTFLVSAAVHDCCQCIRQWIQQQQVLPVPVKSWERLGGELTSIVRGSVANYRGDTYSGYGHGTKGKLIFGAQAIYVNDFVGGIAGYLKTPALHTFQKRRPTTPTPTTPRTKGKAKVPLIPGRVICPHCQAGVNASNLDSHLRERCPKLHGKVKPVAAPKVSKQAVKPPVKPTLTTKLGPGIVVCPRCQIPVKAEHLKTHLAKTCTGCSTPVSRERAAPVAAASPAQHPIPRPLGKNEVVCPWCDTRMNKATLPSHQSDRCPKRPSLSAKISEG</sequence>
<keyword evidence="3" id="KW-1185">Reference proteome</keyword>
<feature type="region of interest" description="Disordered" evidence="1">
    <location>
        <begin position="322"/>
        <end position="344"/>
    </location>
</feature>
<evidence type="ECO:0000256" key="1">
    <source>
        <dbReference type="SAM" id="MobiDB-lite"/>
    </source>
</evidence>
<name>A0A238XYE3_9BACT</name>
<evidence type="ECO:0000313" key="2">
    <source>
        <dbReference type="EMBL" id="SNR64076.1"/>
    </source>
</evidence>
<protein>
    <submittedName>
        <fullName evidence="2">Uncharacterized protein</fullName>
    </submittedName>
</protein>